<keyword evidence="1" id="KW-1133">Transmembrane helix</keyword>
<proteinExistence type="predicted"/>
<organism evidence="2 3">
    <name type="scientific">Coprococcus comes</name>
    <dbReference type="NCBI Taxonomy" id="410072"/>
    <lineage>
        <taxon>Bacteria</taxon>
        <taxon>Bacillati</taxon>
        <taxon>Bacillota</taxon>
        <taxon>Clostridia</taxon>
        <taxon>Lachnospirales</taxon>
        <taxon>Lachnospiraceae</taxon>
        <taxon>Coprococcus</taxon>
    </lineage>
</organism>
<keyword evidence="1" id="KW-0472">Membrane</keyword>
<reference evidence="2 3" key="1">
    <citation type="submission" date="2015-09" db="EMBL/GenBank/DDBJ databases">
        <authorList>
            <consortium name="Pathogen Informatics"/>
        </authorList>
    </citation>
    <scope>NUCLEOTIDE SEQUENCE [LARGE SCALE GENOMIC DNA]</scope>
    <source>
        <strain evidence="2 3">2789STDY5834962</strain>
    </source>
</reference>
<dbReference type="RefSeq" id="WP_055158657.1">
    <property type="nucleotide sequence ID" value="NZ_CYXR01000045.1"/>
</dbReference>
<evidence type="ECO:0000313" key="3">
    <source>
        <dbReference type="Proteomes" id="UP000095727"/>
    </source>
</evidence>
<dbReference type="Proteomes" id="UP000095727">
    <property type="component" value="Unassembled WGS sequence"/>
</dbReference>
<evidence type="ECO:0000256" key="1">
    <source>
        <dbReference type="SAM" id="Phobius"/>
    </source>
</evidence>
<name>A0A173UTV5_9FIRM</name>
<protein>
    <recommendedName>
        <fullName evidence="4">Superinfection exclusion protein B</fullName>
    </recommendedName>
</protein>
<dbReference type="EMBL" id="CYXR01000045">
    <property type="protein sequence ID" value="CUN18453.1"/>
    <property type="molecule type" value="Genomic_DNA"/>
</dbReference>
<evidence type="ECO:0008006" key="4">
    <source>
        <dbReference type="Google" id="ProtNLM"/>
    </source>
</evidence>
<accession>A0A173UTV5</accession>
<dbReference type="AlphaFoldDB" id="A0A173UTV5"/>
<evidence type="ECO:0000313" key="2">
    <source>
        <dbReference type="EMBL" id="CUN18453.1"/>
    </source>
</evidence>
<keyword evidence="1" id="KW-0812">Transmembrane</keyword>
<gene>
    <name evidence="2" type="ORF">ERS852574_03228</name>
</gene>
<feature type="transmembrane region" description="Helical" evidence="1">
    <location>
        <begin position="12"/>
        <end position="32"/>
    </location>
</feature>
<sequence>MVEKLLDTLKIFLEKYFIPTIIAVVLTFITYYKTPADNALLTKLTTTGFGVFVFCLWFLLIVLIIWGIDKVKGFWASIKDKKHQEALVKQENDKAIDFLWTEIDKLSLKDYKQLLEFVDNENAPITVSGIDFQQTFLNSNWVHRTEIEASKQVPISFVRNENTSSNFIPLPAYETIPAKYQYVLKDEIYELIKYSLDNYGKIGHIQR</sequence>
<feature type="transmembrane region" description="Helical" evidence="1">
    <location>
        <begin position="44"/>
        <end position="68"/>
    </location>
</feature>